<gene>
    <name evidence="1" type="ORF">F6J89_08655</name>
</gene>
<sequence length="111" mass="11903">MNYLKSETKFSNLQLANSDSMSPEQLHVCKLKHQLAQMAKPLAEIWRDNHHNTQSSSNVNLVTCTLNVATEISIAADLVGEHTGTIIAAGGGLAAASAACRQVLHHPSDDN</sequence>
<reference evidence="1" key="1">
    <citation type="submission" date="2019-11" db="EMBL/GenBank/DDBJ databases">
        <title>Genomic insights into an expanded diversity of filamentous marine cyanobacteria reveals the extraordinary biosynthetic potential of Moorea and Okeania.</title>
        <authorList>
            <person name="Ferreira Leao T."/>
            <person name="Wang M."/>
            <person name="Moss N."/>
            <person name="Da Silva R."/>
            <person name="Sanders J."/>
            <person name="Nurk S."/>
            <person name="Gurevich A."/>
            <person name="Humphrey G."/>
            <person name="Reher R."/>
            <person name="Zhu Q."/>
            <person name="Belda-Ferre P."/>
            <person name="Glukhov E."/>
            <person name="Rex R."/>
            <person name="Dorrestein P.C."/>
            <person name="Knight R."/>
            <person name="Pevzner P."/>
            <person name="Gerwick W.H."/>
            <person name="Gerwick L."/>
        </authorList>
    </citation>
    <scope>NUCLEOTIDE SEQUENCE</scope>
    <source>
        <strain evidence="1">SIO1C4</strain>
    </source>
</reference>
<dbReference type="AlphaFoldDB" id="A0A6B3NDI3"/>
<comment type="caution">
    <text evidence="1">The sequence shown here is derived from an EMBL/GenBank/DDBJ whole genome shotgun (WGS) entry which is preliminary data.</text>
</comment>
<name>A0A6B3NDI3_9CYAN</name>
<accession>A0A6B3NDI3</accession>
<organism evidence="1">
    <name type="scientific">Symploca sp. SIO1C4</name>
    <dbReference type="NCBI Taxonomy" id="2607765"/>
    <lineage>
        <taxon>Bacteria</taxon>
        <taxon>Bacillati</taxon>
        <taxon>Cyanobacteriota</taxon>
        <taxon>Cyanophyceae</taxon>
        <taxon>Coleofasciculales</taxon>
        <taxon>Coleofasciculaceae</taxon>
        <taxon>Symploca</taxon>
    </lineage>
</organism>
<dbReference type="EMBL" id="JAAHFQ010000125">
    <property type="protein sequence ID" value="NER27691.1"/>
    <property type="molecule type" value="Genomic_DNA"/>
</dbReference>
<protein>
    <submittedName>
        <fullName evidence="1">Uncharacterized protein</fullName>
    </submittedName>
</protein>
<evidence type="ECO:0000313" key="1">
    <source>
        <dbReference type="EMBL" id="NER27691.1"/>
    </source>
</evidence>
<proteinExistence type="predicted"/>